<proteinExistence type="predicted"/>
<accession>A0AB74JPE2</accession>
<protein>
    <recommendedName>
        <fullName evidence="3">NACHT-NTPase and P-loop NTPases N-terminal domain-containing protein</fullName>
    </recommendedName>
</protein>
<organism evidence="1 2">
    <name type="scientific">Aureobasidium pullulans</name>
    <name type="common">Black yeast</name>
    <name type="synonym">Pullularia pullulans</name>
    <dbReference type="NCBI Taxonomy" id="5580"/>
    <lineage>
        <taxon>Eukaryota</taxon>
        <taxon>Fungi</taxon>
        <taxon>Dikarya</taxon>
        <taxon>Ascomycota</taxon>
        <taxon>Pezizomycotina</taxon>
        <taxon>Dothideomycetes</taxon>
        <taxon>Dothideomycetidae</taxon>
        <taxon>Dothideales</taxon>
        <taxon>Saccotheciaceae</taxon>
        <taxon>Aureobasidium</taxon>
    </lineage>
</organism>
<dbReference type="InterPro" id="IPR036770">
    <property type="entry name" value="Ankyrin_rpt-contain_sf"/>
</dbReference>
<reference evidence="1 2" key="1">
    <citation type="submission" date="2018-10" db="EMBL/GenBank/DDBJ databases">
        <title>Fifty Aureobasidium pullulans genomes reveal a recombining polyextremotolerant generalist.</title>
        <authorList>
            <person name="Gostincar C."/>
            <person name="Turk M."/>
            <person name="Zajc J."/>
            <person name="Gunde-Cimerman N."/>
        </authorList>
    </citation>
    <scope>NUCLEOTIDE SEQUENCE [LARGE SCALE GENOMIC DNA]</scope>
    <source>
        <strain evidence="1 2">EXF-10081</strain>
    </source>
</reference>
<evidence type="ECO:0000313" key="2">
    <source>
        <dbReference type="Proteomes" id="UP000310374"/>
    </source>
</evidence>
<sequence>MAEIVGVVVGVASFSVQIADGVKKLAEFCQAVKDAPADLQITVHELENLAKTYLAIEQQMNVETNPATLPSRMLLDQMLQSCRRSQQSLGDLLNNIVAEINKQPTRGSIRAVLKKGTITRLQQNVQNAKDTLSLSYLIHCSTLGIEETRLSRAEAHILSPMASQMSAIQSQVSALSSQVSSMTPKLDVLVTHSTTLVISTVSTTNRNCHLDGNSRRQRKVKNKVVYKLQLPNWLHSRAYELVYTHSTNIWTTQFRVYNTVSYLSPFMQACFFGDLATVKSILDVEPAHVYDQEEDGQTALHVSVEFSHCPFAWI</sequence>
<name>A0AB74JPE2_AURPU</name>
<dbReference type="Proteomes" id="UP000310374">
    <property type="component" value="Unassembled WGS sequence"/>
</dbReference>
<comment type="caution">
    <text evidence="1">The sequence shown here is derived from an EMBL/GenBank/DDBJ whole genome shotgun (WGS) entry which is preliminary data.</text>
</comment>
<evidence type="ECO:0000313" key="1">
    <source>
        <dbReference type="EMBL" id="THX25523.1"/>
    </source>
</evidence>
<dbReference type="SUPFAM" id="SSF48403">
    <property type="entry name" value="Ankyrin repeat"/>
    <property type="match status" value="1"/>
</dbReference>
<dbReference type="EMBL" id="QZAT01000097">
    <property type="protein sequence ID" value="THX25523.1"/>
    <property type="molecule type" value="Genomic_DNA"/>
</dbReference>
<dbReference type="AlphaFoldDB" id="A0AB74JPE2"/>
<gene>
    <name evidence="1" type="ORF">D6D12_06844</name>
</gene>
<evidence type="ECO:0008006" key="3">
    <source>
        <dbReference type="Google" id="ProtNLM"/>
    </source>
</evidence>